<keyword evidence="1" id="KW-0812">Transmembrane</keyword>
<dbReference type="AlphaFoldDB" id="A0A2G6E255"/>
<sequence>MIHRLRKKIQRIFLAGLLVTVPTMLIFFLLKFLVGYIDRVSTPLVKRLFHIELPGIGVAVTLFLVLTIGVVGTNILGRQLVRLGDRALSAIPLVRSIYSSVKQLIETAFVSTEKPFQQVVLVPYPRDGVYAIGLITREVPNYIQSVPLVPASLIQEEQAGDEVSSVFIPTTPNFTSGLMVMFPKRDIISLSMSVEDGFKYLMSGGILTPERQTVLEGQEEWELFLY</sequence>
<evidence type="ECO:0000313" key="3">
    <source>
        <dbReference type="Proteomes" id="UP000229740"/>
    </source>
</evidence>
<feature type="transmembrane region" description="Helical" evidence="1">
    <location>
        <begin position="56"/>
        <end position="76"/>
    </location>
</feature>
<evidence type="ECO:0000313" key="2">
    <source>
        <dbReference type="EMBL" id="PID55982.1"/>
    </source>
</evidence>
<dbReference type="EMBL" id="PDPS01000040">
    <property type="protein sequence ID" value="PID55982.1"/>
    <property type="molecule type" value="Genomic_DNA"/>
</dbReference>
<dbReference type="Proteomes" id="UP000229740">
    <property type="component" value="Unassembled WGS sequence"/>
</dbReference>
<accession>A0A2G6E255</accession>
<gene>
    <name evidence="2" type="ORF">CSB45_13595</name>
</gene>
<keyword evidence="1" id="KW-0472">Membrane</keyword>
<dbReference type="Pfam" id="PF04367">
    <property type="entry name" value="DUF502"/>
    <property type="match status" value="1"/>
</dbReference>
<reference evidence="2 3" key="1">
    <citation type="submission" date="2017-10" db="EMBL/GenBank/DDBJ databases">
        <title>Novel microbial diversity and functional potential in the marine mammal oral microbiome.</title>
        <authorList>
            <person name="Dudek N.K."/>
            <person name="Sun C.L."/>
            <person name="Burstein D."/>
            <person name="Kantor R.S."/>
            <person name="Aliaga Goltsman D.S."/>
            <person name="Bik E.M."/>
            <person name="Thomas B.C."/>
            <person name="Banfield J.F."/>
            <person name="Relman D.A."/>
        </authorList>
    </citation>
    <scope>NUCLEOTIDE SEQUENCE [LARGE SCALE GENOMIC DNA]</scope>
    <source>
        <strain evidence="2">DOLZORAL124_49_17</strain>
    </source>
</reference>
<organism evidence="2 3">
    <name type="scientific">candidate division KSB3 bacterium</name>
    <dbReference type="NCBI Taxonomy" id="2044937"/>
    <lineage>
        <taxon>Bacteria</taxon>
        <taxon>candidate division KSB3</taxon>
    </lineage>
</organism>
<comment type="caution">
    <text evidence="2">The sequence shown here is derived from an EMBL/GenBank/DDBJ whole genome shotgun (WGS) entry which is preliminary data.</text>
</comment>
<dbReference type="PANTHER" id="PTHR31876">
    <property type="entry name" value="COV-LIKE PROTEIN 1"/>
    <property type="match status" value="1"/>
</dbReference>
<name>A0A2G6E255_9BACT</name>
<keyword evidence="1" id="KW-1133">Transmembrane helix</keyword>
<proteinExistence type="predicted"/>
<evidence type="ECO:0000256" key="1">
    <source>
        <dbReference type="SAM" id="Phobius"/>
    </source>
</evidence>
<protein>
    <recommendedName>
        <fullName evidence="4">DUF502 domain-containing protein</fullName>
    </recommendedName>
</protein>
<evidence type="ECO:0008006" key="4">
    <source>
        <dbReference type="Google" id="ProtNLM"/>
    </source>
</evidence>
<dbReference type="InterPro" id="IPR007462">
    <property type="entry name" value="COV1-like"/>
</dbReference>
<feature type="transmembrane region" description="Helical" evidence="1">
    <location>
        <begin position="12"/>
        <end position="36"/>
    </location>
</feature>
<dbReference type="PANTHER" id="PTHR31876:SF26">
    <property type="entry name" value="PROTEIN LIKE COV 2"/>
    <property type="match status" value="1"/>
</dbReference>